<comment type="caution">
    <text evidence="2">The sequence shown here is derived from an EMBL/GenBank/DDBJ whole genome shotgun (WGS) entry which is preliminary data.</text>
</comment>
<sequence length="189" mass="22177">MSYPNFDNLLLELGLSVPQIENLLFSFKTAQFKKGHHILNINDVFSHVYLLSEGAVRFYYLTPDGNEANKLFLFDKDVFFPVAPIARNRPSLFGIVTCEHTLLRYIDFDQFKEQLTTLNIWDKFYMTYLEWLADAKVDREYRLLTLDKSELIHQLTLKEPKLFERISDCHIASYLGMSPVTFSRLKHSP</sequence>
<keyword evidence="2" id="KW-0614">Plasmid</keyword>
<dbReference type="InterPro" id="IPR014710">
    <property type="entry name" value="RmlC-like_jellyroll"/>
</dbReference>
<dbReference type="Pfam" id="PF00027">
    <property type="entry name" value="cNMP_binding"/>
    <property type="match status" value="1"/>
</dbReference>
<gene>
    <name evidence="2" type="ORF">BTO08_22170</name>
</gene>
<feature type="domain" description="Cyclic nucleotide-binding" evidence="1">
    <location>
        <begin position="11"/>
        <end position="115"/>
    </location>
</feature>
<proteinExistence type="predicted"/>
<dbReference type="SUPFAM" id="SSF51206">
    <property type="entry name" value="cAMP-binding domain-like"/>
    <property type="match status" value="1"/>
</dbReference>
<dbReference type="Gene3D" id="2.60.120.10">
    <property type="entry name" value="Jelly Rolls"/>
    <property type="match status" value="1"/>
</dbReference>
<evidence type="ECO:0000313" key="3">
    <source>
        <dbReference type="Proteomes" id="UP000238730"/>
    </source>
</evidence>
<dbReference type="SMART" id="SM00100">
    <property type="entry name" value="cNMP"/>
    <property type="match status" value="1"/>
</dbReference>
<dbReference type="OrthoDB" id="9798104at2"/>
<geneLocation type="plasmid" evidence="2">
    <name>p1</name>
</geneLocation>
<dbReference type="PROSITE" id="PS50042">
    <property type="entry name" value="CNMP_BINDING_3"/>
    <property type="match status" value="1"/>
</dbReference>
<reference evidence="2 3" key="1">
    <citation type="submission" date="2016-12" db="EMBL/GenBank/DDBJ databases">
        <title>Diversity of luminous bacteria.</title>
        <authorList>
            <person name="Yoshizawa S."/>
            <person name="Kogure K."/>
        </authorList>
    </citation>
    <scope>NUCLEOTIDE SEQUENCE [LARGE SCALE GENOMIC DNA]</scope>
    <source>
        <strain evidence="2 3">LC1-200</strain>
        <plasmid evidence="2">p1</plasmid>
    </source>
</reference>
<organism evidence="2 3">
    <name type="scientific">Photobacterium angustum</name>
    <dbReference type="NCBI Taxonomy" id="661"/>
    <lineage>
        <taxon>Bacteria</taxon>
        <taxon>Pseudomonadati</taxon>
        <taxon>Pseudomonadota</taxon>
        <taxon>Gammaproteobacteria</taxon>
        <taxon>Vibrionales</taxon>
        <taxon>Vibrionaceae</taxon>
        <taxon>Photobacterium</taxon>
    </lineage>
</organism>
<evidence type="ECO:0000259" key="1">
    <source>
        <dbReference type="PROSITE" id="PS50042"/>
    </source>
</evidence>
<dbReference type="AlphaFoldDB" id="A0A2S7VAA1"/>
<dbReference type="CDD" id="cd00038">
    <property type="entry name" value="CAP_ED"/>
    <property type="match status" value="1"/>
</dbReference>
<dbReference type="InterPro" id="IPR018490">
    <property type="entry name" value="cNMP-bd_dom_sf"/>
</dbReference>
<dbReference type="Proteomes" id="UP000238730">
    <property type="component" value="Unassembled WGS sequence"/>
</dbReference>
<dbReference type="RefSeq" id="WP_105062728.1">
    <property type="nucleotide sequence ID" value="NZ_MSCJ01000004.1"/>
</dbReference>
<name>A0A2S7VAA1_PHOAN</name>
<dbReference type="EMBL" id="MSCJ01000004">
    <property type="protein sequence ID" value="PQJ58470.1"/>
    <property type="molecule type" value="Genomic_DNA"/>
</dbReference>
<evidence type="ECO:0000313" key="2">
    <source>
        <dbReference type="EMBL" id="PQJ58470.1"/>
    </source>
</evidence>
<dbReference type="InterPro" id="IPR000595">
    <property type="entry name" value="cNMP-bd_dom"/>
</dbReference>
<protein>
    <recommendedName>
        <fullName evidence="1">Cyclic nucleotide-binding domain-containing protein</fullName>
    </recommendedName>
</protein>
<accession>A0A2S7VAA1</accession>